<dbReference type="OrthoDB" id="3240030at2"/>
<dbReference type="AlphaFoldDB" id="A0A4R9BGU8"/>
<keyword evidence="1" id="KW-0812">Transmembrane</keyword>
<dbReference type="EMBL" id="SOHM01000049">
    <property type="protein sequence ID" value="TFD83528.1"/>
    <property type="molecule type" value="Genomic_DNA"/>
</dbReference>
<keyword evidence="3" id="KW-1185">Reference proteome</keyword>
<feature type="transmembrane region" description="Helical" evidence="1">
    <location>
        <begin position="71"/>
        <end position="93"/>
    </location>
</feature>
<keyword evidence="1" id="KW-0472">Membrane</keyword>
<organism evidence="2 3">
    <name type="scientific">Cryobacterium lactosi</name>
    <dbReference type="NCBI Taxonomy" id="1259202"/>
    <lineage>
        <taxon>Bacteria</taxon>
        <taxon>Bacillati</taxon>
        <taxon>Actinomycetota</taxon>
        <taxon>Actinomycetes</taxon>
        <taxon>Micrococcales</taxon>
        <taxon>Microbacteriaceae</taxon>
        <taxon>Cryobacterium</taxon>
    </lineage>
</organism>
<proteinExistence type="predicted"/>
<sequence length="149" mass="15689">MSKLTRGTALGTLIALIAGGLIFYIVTSTTGYLVGSVIDPLPIVLTAIAILLLGAEIWLGGRIRPFLRDLALIASIALLALSFATFLLARVPLAGDVYFIPVNYPEAEAVTLHLSFVGLGLYAVAIVVLTVAAFSAKRTSRLPQPIVVN</sequence>
<evidence type="ECO:0000256" key="1">
    <source>
        <dbReference type="SAM" id="Phobius"/>
    </source>
</evidence>
<accession>A0A4R9BGU8</accession>
<protein>
    <submittedName>
        <fullName evidence="2">Sodium:proton antiporter</fullName>
    </submittedName>
</protein>
<keyword evidence="1" id="KW-1133">Transmembrane helix</keyword>
<feature type="transmembrane region" description="Helical" evidence="1">
    <location>
        <begin position="40"/>
        <end position="59"/>
    </location>
</feature>
<feature type="transmembrane region" description="Helical" evidence="1">
    <location>
        <begin position="113"/>
        <end position="134"/>
    </location>
</feature>
<name>A0A4R9BGU8_9MICO</name>
<feature type="transmembrane region" description="Helical" evidence="1">
    <location>
        <begin position="12"/>
        <end position="34"/>
    </location>
</feature>
<dbReference type="RefSeq" id="WP_134642787.1">
    <property type="nucleotide sequence ID" value="NZ_SOHM01000049.1"/>
</dbReference>
<dbReference type="Proteomes" id="UP000298468">
    <property type="component" value="Unassembled WGS sequence"/>
</dbReference>
<evidence type="ECO:0000313" key="3">
    <source>
        <dbReference type="Proteomes" id="UP000298468"/>
    </source>
</evidence>
<reference evidence="2 3" key="1">
    <citation type="submission" date="2019-03" db="EMBL/GenBank/DDBJ databases">
        <title>Genomics of glacier-inhabiting Cryobacterium strains.</title>
        <authorList>
            <person name="Liu Q."/>
            <person name="Xin Y.-H."/>
        </authorList>
    </citation>
    <scope>NUCLEOTIDE SEQUENCE [LARGE SCALE GENOMIC DNA]</scope>
    <source>
        <strain evidence="2 3">Sr59</strain>
    </source>
</reference>
<comment type="caution">
    <text evidence="2">The sequence shown here is derived from an EMBL/GenBank/DDBJ whole genome shotgun (WGS) entry which is preliminary data.</text>
</comment>
<evidence type="ECO:0000313" key="2">
    <source>
        <dbReference type="EMBL" id="TFD83528.1"/>
    </source>
</evidence>
<gene>
    <name evidence="2" type="ORF">E3T61_21060</name>
</gene>